<evidence type="ECO:0000313" key="10">
    <source>
        <dbReference type="EMBL" id="AAZ22023.1"/>
    </source>
</evidence>
<dbReference type="InterPro" id="IPR012292">
    <property type="entry name" value="Globin/Proto"/>
</dbReference>
<dbReference type="InterPro" id="IPR009050">
    <property type="entry name" value="Globin-like_sf"/>
</dbReference>
<feature type="binding site" description="proximal binding residue" evidence="8">
    <location>
        <position position="85"/>
    </location>
    <ligand>
        <name>heme</name>
        <dbReference type="ChEBI" id="CHEBI:30413"/>
    </ligand>
    <ligandPart>
        <name>Fe</name>
        <dbReference type="ChEBI" id="CHEBI:18248"/>
    </ligandPart>
</feature>
<dbReference type="EMBL" id="CP000084">
    <property type="protein sequence ID" value="AAZ22023.1"/>
    <property type="molecule type" value="Genomic_DNA"/>
</dbReference>
<comment type="cofactor">
    <cofactor evidence="8">
        <name>heme</name>
        <dbReference type="ChEBI" id="CHEBI:30413"/>
    </cofactor>
    <text evidence="8">Binds 1 heme group per subunit.</text>
</comment>
<protein>
    <recommendedName>
        <fullName evidence="7">Group 1 truncated hemoglobin</fullName>
    </recommendedName>
</protein>
<dbReference type="InterPro" id="IPR016339">
    <property type="entry name" value="Hemoglobin_trunc_I"/>
</dbReference>
<dbReference type="PANTHER" id="PTHR47366:SF2">
    <property type="entry name" value="CHROMOSOME UNDETERMINED SCAFFOLD_37, WHOLE GENOME SHOTGUN SEQUENCE"/>
    <property type="match status" value="1"/>
</dbReference>
<dbReference type="InterPro" id="IPR001486">
    <property type="entry name" value="Hemoglobin_trunc"/>
</dbReference>
<evidence type="ECO:0000313" key="11">
    <source>
        <dbReference type="Proteomes" id="UP000002528"/>
    </source>
</evidence>
<evidence type="ECO:0000256" key="9">
    <source>
        <dbReference type="PIRSR" id="PIRSR601486-1"/>
    </source>
</evidence>
<sequence>MTLITLNISIYFKIMTQTLFEKYGGKKTVGQIVINFYQKLMADENLKKFFTNSDMKVLISHQTNFISQALGGPKEYTGLDMKTAHQGMKISQEDFNGVAGHLKQTLEELNVESQDVDTIIGVVAPLSEHIVSK</sequence>
<keyword evidence="5 7" id="KW-0408">Iron</keyword>
<dbReference type="Gene3D" id="1.10.490.10">
    <property type="entry name" value="Globins"/>
    <property type="match status" value="1"/>
</dbReference>
<dbReference type="Pfam" id="PF01152">
    <property type="entry name" value="Bac_globin"/>
    <property type="match status" value="1"/>
</dbReference>
<dbReference type="HOGENOM" id="CLU_103526_2_1_5"/>
<keyword evidence="7" id="KW-0561">Oxygen transport</keyword>
<keyword evidence="4 7" id="KW-0479">Metal-binding</keyword>
<evidence type="ECO:0000256" key="3">
    <source>
        <dbReference type="ARBA" id="ARBA00022617"/>
    </source>
</evidence>
<feature type="binding site" description="distal binding residue" evidence="9">
    <location>
        <position position="61"/>
    </location>
    <ligand>
        <name>heme</name>
        <dbReference type="ChEBI" id="CHEBI:30413"/>
    </ligand>
    <ligandPart>
        <name>Fe</name>
        <dbReference type="ChEBI" id="CHEBI:18248"/>
    </ligandPart>
</feature>
<accession>Q4FLB5</accession>
<evidence type="ECO:0000256" key="2">
    <source>
        <dbReference type="ARBA" id="ARBA00022448"/>
    </source>
</evidence>
<proteinExistence type="inferred from homology"/>
<dbReference type="eggNOG" id="COG2346">
    <property type="taxonomic scope" value="Bacteria"/>
</dbReference>
<evidence type="ECO:0000256" key="8">
    <source>
        <dbReference type="PIRSR" id="PIRSR002030-1"/>
    </source>
</evidence>
<evidence type="ECO:0000256" key="5">
    <source>
        <dbReference type="ARBA" id="ARBA00023004"/>
    </source>
</evidence>
<feature type="binding site" description="distal binding residue" evidence="9">
    <location>
        <position position="85"/>
    </location>
    <ligand>
        <name>heme</name>
        <dbReference type="ChEBI" id="CHEBI:30413"/>
    </ligand>
    <ligandPart>
        <name>Fe</name>
        <dbReference type="ChEBI" id="CHEBI:18248"/>
    </ligandPart>
</feature>
<keyword evidence="11" id="KW-1185">Reference proteome</keyword>
<dbReference type="CDD" id="cd00454">
    <property type="entry name" value="TrHb1_N"/>
    <property type="match status" value="1"/>
</dbReference>
<dbReference type="GO" id="GO:0020037">
    <property type="term" value="F:heme binding"/>
    <property type="evidence" value="ECO:0007669"/>
    <property type="project" value="InterPro"/>
</dbReference>
<evidence type="ECO:0000256" key="4">
    <source>
        <dbReference type="ARBA" id="ARBA00022723"/>
    </source>
</evidence>
<evidence type="ECO:0000256" key="7">
    <source>
        <dbReference type="PIRNR" id="PIRNR002030"/>
    </source>
</evidence>
<dbReference type="KEGG" id="pub:SAR11_1217"/>
<dbReference type="GO" id="GO:0005344">
    <property type="term" value="F:oxygen carrier activity"/>
    <property type="evidence" value="ECO:0007669"/>
    <property type="project" value="UniProtKB-UniRule"/>
</dbReference>
<dbReference type="PIRSF" id="PIRSF002030">
    <property type="entry name" value="Globin_Protozoa/Cyanobacteria"/>
    <property type="match status" value="1"/>
</dbReference>
<evidence type="ECO:0000256" key="1">
    <source>
        <dbReference type="ARBA" id="ARBA00009660"/>
    </source>
</evidence>
<gene>
    <name evidence="10" type="primary">glbN</name>
    <name evidence="10" type="ordered locus">SAR11_1217</name>
</gene>
<dbReference type="GO" id="GO:0019825">
    <property type="term" value="F:oxygen binding"/>
    <property type="evidence" value="ECO:0007669"/>
    <property type="project" value="InterPro"/>
</dbReference>
<keyword evidence="3 7" id="KW-0349">Heme</keyword>
<name>Q4FLB5_PELUB</name>
<keyword evidence="2 7" id="KW-0813">Transport</keyword>
<comment type="similarity">
    <text evidence="6">Belongs to the truncated hemoglobin family. Group II subfamily.</text>
</comment>
<dbReference type="GO" id="GO:0046872">
    <property type="term" value="F:metal ion binding"/>
    <property type="evidence" value="ECO:0007669"/>
    <property type="project" value="UniProtKB-UniRule"/>
</dbReference>
<organism evidence="10 11">
    <name type="scientific">Pelagibacter ubique (strain HTCC1062)</name>
    <dbReference type="NCBI Taxonomy" id="335992"/>
    <lineage>
        <taxon>Bacteria</taxon>
        <taxon>Pseudomonadati</taxon>
        <taxon>Pseudomonadota</taxon>
        <taxon>Alphaproteobacteria</taxon>
        <taxon>Candidatus Pelagibacterales</taxon>
        <taxon>Candidatus Pelagibacteraceae</taxon>
        <taxon>Candidatus Pelagibacter</taxon>
    </lineage>
</organism>
<dbReference type="PANTHER" id="PTHR47366">
    <property type="entry name" value="TWO-ON-TWO HEMOGLOBIN-3"/>
    <property type="match status" value="1"/>
</dbReference>
<dbReference type="STRING" id="335992.SAR11_1217"/>
<comment type="similarity">
    <text evidence="1 7">Belongs to the truncated hemoglobin family. Group I subfamily.</text>
</comment>
<dbReference type="AlphaFoldDB" id="Q4FLB5"/>
<dbReference type="SUPFAM" id="SSF46458">
    <property type="entry name" value="Globin-like"/>
    <property type="match status" value="1"/>
</dbReference>
<dbReference type="Proteomes" id="UP000002528">
    <property type="component" value="Chromosome"/>
</dbReference>
<dbReference type="InterPro" id="IPR044203">
    <property type="entry name" value="GlbO/GLB3-like"/>
</dbReference>
<evidence type="ECO:0000256" key="6">
    <source>
        <dbReference type="ARBA" id="ARBA00034496"/>
    </source>
</evidence>
<reference evidence="10 11" key="1">
    <citation type="journal article" date="2005" name="Science">
        <title>Genome streamlining in a cosmopolitan oceanic bacterium.</title>
        <authorList>
            <person name="Giovannoni S.J."/>
            <person name="Tripp H.J."/>
            <person name="Givan S."/>
            <person name="Podar M."/>
            <person name="Vergin K.L."/>
            <person name="Baptista D."/>
            <person name="Bibbs L."/>
            <person name="Eads J."/>
            <person name="Richardson T.H."/>
            <person name="Noordewier M."/>
            <person name="Rappe M.S."/>
            <person name="Short J.M."/>
            <person name="Carrington J.C."/>
            <person name="Mathur E.J."/>
        </authorList>
    </citation>
    <scope>NUCLEOTIDE SEQUENCE [LARGE SCALE GENOMIC DNA]</scope>
    <source>
        <strain evidence="10 11">HTCC1062</strain>
    </source>
</reference>